<accession>A0A267FX33</accession>
<evidence type="ECO:0000313" key="2">
    <source>
        <dbReference type="Proteomes" id="UP000215902"/>
    </source>
</evidence>
<gene>
    <name evidence="1" type="ORF">BOX15_Mlig033190g3</name>
</gene>
<organism evidence="1 2">
    <name type="scientific">Macrostomum lignano</name>
    <dbReference type="NCBI Taxonomy" id="282301"/>
    <lineage>
        <taxon>Eukaryota</taxon>
        <taxon>Metazoa</taxon>
        <taxon>Spiralia</taxon>
        <taxon>Lophotrochozoa</taxon>
        <taxon>Platyhelminthes</taxon>
        <taxon>Rhabditophora</taxon>
        <taxon>Macrostomorpha</taxon>
        <taxon>Macrostomida</taxon>
        <taxon>Macrostomidae</taxon>
        <taxon>Macrostomum</taxon>
    </lineage>
</organism>
<dbReference type="AlphaFoldDB" id="A0A267FX33"/>
<protein>
    <submittedName>
        <fullName evidence="1">Uncharacterized protein</fullName>
    </submittedName>
</protein>
<dbReference type="Proteomes" id="UP000215902">
    <property type="component" value="Unassembled WGS sequence"/>
</dbReference>
<dbReference type="PANTHER" id="PTHR34494">
    <property type="entry name" value="PROTEIN CBG25024"/>
    <property type="match status" value="1"/>
</dbReference>
<evidence type="ECO:0000313" key="1">
    <source>
        <dbReference type="EMBL" id="PAA78351.1"/>
    </source>
</evidence>
<keyword evidence="2" id="KW-1185">Reference proteome</keyword>
<reference evidence="1 2" key="1">
    <citation type="submission" date="2017-06" db="EMBL/GenBank/DDBJ databases">
        <title>A platform for efficient transgenesis in Macrostomum lignano, a flatworm model organism for stem cell research.</title>
        <authorList>
            <person name="Berezikov E."/>
        </authorList>
    </citation>
    <scope>NUCLEOTIDE SEQUENCE [LARGE SCALE GENOMIC DNA]</scope>
    <source>
        <strain evidence="1">DV1</strain>
        <tissue evidence="1">Whole organism</tissue>
    </source>
</reference>
<name>A0A267FX33_9PLAT</name>
<dbReference type="PANTHER" id="PTHR34494:SF1">
    <property type="entry name" value="PROTEIN CBG25024"/>
    <property type="match status" value="1"/>
</dbReference>
<dbReference type="EMBL" id="NIVC01000694">
    <property type="protein sequence ID" value="PAA78351.1"/>
    <property type="molecule type" value="Genomic_DNA"/>
</dbReference>
<sequence>MGNTDSLPVISQTKSVVQLIAGDTEGAKQTQKNFVKGCPVVSQVVATVALASGNSEFAKESQLYFIQGVSDFADAVPVLGHVKGAGHYAFGDREGGDKAMKAASRSVGVLGGGIAGCAACGPAGAVAGGVAGGAAMDGIISAVDSALHNEKRLYGHFRAVDQLRNSKMSAGEGFDWVVTFVFDGVAGYRGAKAVENFTAKRAAYAQMKSEIVEAVRQGKLELAGAESVDVIVREIQHVALQMKEAVKSGPEGLKGTKCAMVIDVEGTAYTGYSFRLRKAQRLDPFQGEEATTQRMLNEKFPNGAPKVRGSAGGEPSCAEQHALHEFHKARGNPRAAPCRMITIEYDGQQFRAVARCGNCKKVGQHIPMGDVVTDEINGAPVPLDDATKKAFFNALLVQILSVCDCDCDSDNDEEGKDK</sequence>
<comment type="caution">
    <text evidence="1">The sequence shown here is derived from an EMBL/GenBank/DDBJ whole genome shotgun (WGS) entry which is preliminary data.</text>
</comment>
<dbReference type="OrthoDB" id="6110446at2759"/>
<proteinExistence type="predicted"/>